<gene>
    <name evidence="2" type="ORF">G9C98_006597</name>
</gene>
<evidence type="ECO:0000313" key="3">
    <source>
        <dbReference type="Proteomes" id="UP000729913"/>
    </source>
</evidence>
<evidence type="ECO:0000256" key="1">
    <source>
        <dbReference type="SAM" id="MobiDB-lite"/>
    </source>
</evidence>
<feature type="compositionally biased region" description="Low complexity" evidence="1">
    <location>
        <begin position="205"/>
        <end position="215"/>
    </location>
</feature>
<keyword evidence="3" id="KW-1185">Reference proteome</keyword>
<dbReference type="Proteomes" id="UP000729913">
    <property type="component" value="Unassembled WGS sequence"/>
</dbReference>
<reference evidence="2" key="2">
    <citation type="submission" date="2021-04" db="EMBL/GenBank/DDBJ databases">
        <title>Genome-wide patterns of bracovirus chromosomal integration into multiple host tissues during parasitism.</title>
        <authorList>
            <person name="Chebbi M.A.C."/>
        </authorList>
    </citation>
    <scope>NUCLEOTIDE SEQUENCE</scope>
    <source>
        <tissue evidence="2">Whole body</tissue>
    </source>
</reference>
<evidence type="ECO:0000313" key="2">
    <source>
        <dbReference type="EMBL" id="KAG8038270.1"/>
    </source>
</evidence>
<organism evidence="2 3">
    <name type="scientific">Cotesia typhae</name>
    <dbReference type="NCBI Taxonomy" id="2053667"/>
    <lineage>
        <taxon>Eukaryota</taxon>
        <taxon>Metazoa</taxon>
        <taxon>Ecdysozoa</taxon>
        <taxon>Arthropoda</taxon>
        <taxon>Hexapoda</taxon>
        <taxon>Insecta</taxon>
        <taxon>Pterygota</taxon>
        <taxon>Neoptera</taxon>
        <taxon>Endopterygota</taxon>
        <taxon>Hymenoptera</taxon>
        <taxon>Apocrita</taxon>
        <taxon>Ichneumonoidea</taxon>
        <taxon>Braconidae</taxon>
        <taxon>Microgastrinae</taxon>
        <taxon>Cotesia</taxon>
    </lineage>
</organism>
<dbReference type="EMBL" id="JAAOIC020000044">
    <property type="protein sequence ID" value="KAG8038270.1"/>
    <property type="molecule type" value="Genomic_DNA"/>
</dbReference>
<sequence>MYGYIDESRLANEVGGLVEDPMVVEKSQGSGVTGNSSQLSQVPRLYSSDIDIGIKKDINNKDSKECNIELSELDEFLHCRGCNDNNQEMVGQDMAQSYNELFHAAQEPQEFISLEELGPRITTDHHCHQTVANPGINSDQLYGDTDEGQHQSQPRTYYNLSSLPDRARVQPKLHRTFHASRQSCDADCLVAESESLVSSPPPPSSSSSSSSSSPP</sequence>
<feature type="region of interest" description="Disordered" evidence="1">
    <location>
        <begin position="192"/>
        <end position="215"/>
    </location>
</feature>
<protein>
    <submittedName>
        <fullName evidence="2">Uncharacterized protein</fullName>
    </submittedName>
</protein>
<feature type="compositionally biased region" description="Polar residues" evidence="1">
    <location>
        <begin position="130"/>
        <end position="140"/>
    </location>
</feature>
<accession>A0A8J5QPJ1</accession>
<proteinExistence type="predicted"/>
<dbReference type="AlphaFoldDB" id="A0A8J5QPJ1"/>
<reference evidence="2" key="1">
    <citation type="submission" date="2020-03" db="EMBL/GenBank/DDBJ databases">
        <authorList>
            <person name="Chebbi M.A."/>
            <person name="Drezen J.M."/>
        </authorList>
    </citation>
    <scope>NUCLEOTIDE SEQUENCE</scope>
    <source>
        <tissue evidence="2">Whole body</tissue>
    </source>
</reference>
<comment type="caution">
    <text evidence="2">The sequence shown here is derived from an EMBL/GenBank/DDBJ whole genome shotgun (WGS) entry which is preliminary data.</text>
</comment>
<feature type="compositionally biased region" description="Polar residues" evidence="1">
    <location>
        <begin position="150"/>
        <end position="162"/>
    </location>
</feature>
<feature type="region of interest" description="Disordered" evidence="1">
    <location>
        <begin position="129"/>
        <end position="164"/>
    </location>
</feature>
<name>A0A8J5QPJ1_9HYME</name>
<dbReference type="OrthoDB" id="7701492at2759"/>